<reference evidence="2 3" key="1">
    <citation type="journal article" date="2019" name="Int. J. Syst. Evol. Microbiol.">
        <title>The Global Catalogue of Microorganisms (GCM) 10K type strain sequencing project: providing services to taxonomists for standard genome sequencing and annotation.</title>
        <authorList>
            <consortium name="The Broad Institute Genomics Platform"/>
            <consortium name="The Broad Institute Genome Sequencing Center for Infectious Disease"/>
            <person name="Wu L."/>
            <person name="Ma J."/>
        </authorList>
    </citation>
    <scope>NUCLEOTIDE SEQUENCE [LARGE SCALE GENOMIC DNA]</scope>
    <source>
        <strain evidence="2 3">JCM 10425</strain>
    </source>
</reference>
<accession>A0ABN0VAN1</accession>
<feature type="region of interest" description="Disordered" evidence="1">
    <location>
        <begin position="1"/>
        <end position="26"/>
    </location>
</feature>
<protein>
    <submittedName>
        <fullName evidence="2">Uncharacterized protein</fullName>
    </submittedName>
</protein>
<evidence type="ECO:0000256" key="1">
    <source>
        <dbReference type="SAM" id="MobiDB-lite"/>
    </source>
</evidence>
<dbReference type="EMBL" id="BAAAGX010000046">
    <property type="protein sequence ID" value="GAA0283136.1"/>
    <property type="molecule type" value="Genomic_DNA"/>
</dbReference>
<feature type="compositionally biased region" description="Basic residues" evidence="1">
    <location>
        <begin position="1"/>
        <end position="13"/>
    </location>
</feature>
<proteinExistence type="predicted"/>
<sequence length="83" mass="9224">MSRAHTAHYRSGRIGRGLAPYPAAPEMSTALNHEPTWSFEMLLLNEALARSRMQQAAPRRARSGARRPARVVAAAAARLRDRM</sequence>
<comment type="caution">
    <text evidence="2">The sequence shown here is derived from an EMBL/GenBank/DDBJ whole genome shotgun (WGS) entry which is preliminary data.</text>
</comment>
<name>A0ABN0VAN1_9ACTN</name>
<evidence type="ECO:0000313" key="3">
    <source>
        <dbReference type="Proteomes" id="UP001500967"/>
    </source>
</evidence>
<gene>
    <name evidence="2" type="ORF">GCM10009539_83950</name>
</gene>
<dbReference type="Proteomes" id="UP001500967">
    <property type="component" value="Unassembled WGS sequence"/>
</dbReference>
<evidence type="ECO:0000313" key="2">
    <source>
        <dbReference type="EMBL" id="GAA0283136.1"/>
    </source>
</evidence>
<keyword evidence="3" id="KW-1185">Reference proteome</keyword>
<organism evidence="2 3">
    <name type="scientific">Cryptosporangium japonicum</name>
    <dbReference type="NCBI Taxonomy" id="80872"/>
    <lineage>
        <taxon>Bacteria</taxon>
        <taxon>Bacillati</taxon>
        <taxon>Actinomycetota</taxon>
        <taxon>Actinomycetes</taxon>
        <taxon>Cryptosporangiales</taxon>
        <taxon>Cryptosporangiaceae</taxon>
        <taxon>Cryptosporangium</taxon>
    </lineage>
</organism>